<reference evidence="1 2" key="1">
    <citation type="submission" date="2018-06" db="EMBL/GenBank/DDBJ databases">
        <title>Combined omics and stable isotope probing to characterize newly discovered Mariana Back-Arc vent microbial communities.</title>
        <authorList>
            <person name="Trembath-Reichert E."/>
            <person name="Huber J.A."/>
        </authorList>
    </citation>
    <scope>NUCLEOTIDE SEQUENCE [LARGE SCALE GENOMIC DNA]</scope>
    <source>
        <strain evidence="1">MAG 58</strain>
    </source>
</reference>
<evidence type="ECO:0000313" key="2">
    <source>
        <dbReference type="Proteomes" id="UP000287917"/>
    </source>
</evidence>
<proteinExistence type="predicted"/>
<evidence type="ECO:0000313" key="1">
    <source>
        <dbReference type="EMBL" id="RTZ86020.1"/>
    </source>
</evidence>
<protein>
    <recommendedName>
        <fullName evidence="3">Thioredoxin domain-containing protein</fullName>
    </recommendedName>
</protein>
<comment type="caution">
    <text evidence="1">The sequence shown here is derived from an EMBL/GenBank/DDBJ whole genome shotgun (WGS) entry which is preliminary data.</text>
</comment>
<gene>
    <name evidence="1" type="ORF">DSY96_03665</name>
</gene>
<dbReference type="EMBL" id="QNZK01000129">
    <property type="protein sequence ID" value="RTZ86020.1"/>
    <property type="molecule type" value="Genomic_DNA"/>
</dbReference>
<accession>A0A432GR74</accession>
<evidence type="ECO:0008006" key="3">
    <source>
        <dbReference type="Google" id="ProtNLM"/>
    </source>
</evidence>
<organism evidence="1 2">
    <name type="scientific">SAR324 cluster bacterium</name>
    <dbReference type="NCBI Taxonomy" id="2024889"/>
    <lineage>
        <taxon>Bacteria</taxon>
        <taxon>Deltaproteobacteria</taxon>
        <taxon>SAR324 cluster</taxon>
    </lineage>
</organism>
<name>A0A432GR74_9DELT</name>
<feature type="non-terminal residue" evidence="1">
    <location>
        <position position="1"/>
    </location>
</feature>
<dbReference type="AlphaFoldDB" id="A0A432GR74"/>
<dbReference type="Proteomes" id="UP000287917">
    <property type="component" value="Unassembled WGS sequence"/>
</dbReference>
<sequence>SEFHPNIVVVFVENGESPETEKIIPLASGRVMVNERATAYVCQNQICQLPVHSIKELRKLLN</sequence>